<protein>
    <recommendedName>
        <fullName evidence="4">AIG1-type G domain-containing protein</fullName>
    </recommendedName>
</protein>
<evidence type="ECO:0000313" key="6">
    <source>
        <dbReference type="Proteomes" id="UP001175353"/>
    </source>
</evidence>
<reference evidence="5" key="1">
    <citation type="submission" date="2023-06" db="EMBL/GenBank/DDBJ databases">
        <title>Black Yeasts Isolated from many extreme environments.</title>
        <authorList>
            <person name="Coleine C."/>
            <person name="Stajich J.E."/>
            <person name="Selbmann L."/>
        </authorList>
    </citation>
    <scope>NUCLEOTIDE SEQUENCE</scope>
    <source>
        <strain evidence="5">CCFEE 5200</strain>
    </source>
</reference>
<name>A0AAN6HAW8_9PEZI</name>
<feature type="region of interest" description="Disordered" evidence="3">
    <location>
        <begin position="803"/>
        <end position="827"/>
    </location>
</feature>
<dbReference type="SUPFAM" id="SSF52540">
    <property type="entry name" value="P-loop containing nucleoside triphosphate hydrolases"/>
    <property type="match status" value="1"/>
</dbReference>
<comment type="caution">
    <text evidence="5">The sequence shown here is derived from an EMBL/GenBank/DDBJ whole genome shotgun (WGS) entry which is preliminary data.</text>
</comment>
<feature type="region of interest" description="Disordered" evidence="3">
    <location>
        <begin position="502"/>
        <end position="538"/>
    </location>
</feature>
<evidence type="ECO:0000259" key="4">
    <source>
        <dbReference type="Pfam" id="PF04548"/>
    </source>
</evidence>
<dbReference type="Pfam" id="PF04548">
    <property type="entry name" value="AIG1"/>
    <property type="match status" value="1"/>
</dbReference>
<evidence type="ECO:0000256" key="3">
    <source>
        <dbReference type="SAM" id="MobiDB-lite"/>
    </source>
</evidence>
<feature type="domain" description="AIG1-type G" evidence="4">
    <location>
        <begin position="551"/>
        <end position="609"/>
    </location>
</feature>
<keyword evidence="1" id="KW-0547">Nucleotide-binding</keyword>
<dbReference type="Gene3D" id="3.40.50.300">
    <property type="entry name" value="P-loop containing nucleotide triphosphate hydrolases"/>
    <property type="match status" value="1"/>
</dbReference>
<dbReference type="InterPro" id="IPR006703">
    <property type="entry name" value="G_AIG1"/>
</dbReference>
<evidence type="ECO:0000313" key="5">
    <source>
        <dbReference type="EMBL" id="KAK0961250.1"/>
    </source>
</evidence>
<sequence length="1175" mass="130054">MVDSSVSLIAADLQCTQDVAGDLDTFARLARAGHFARAQSFFDEALSTHKHLFPVAAEYGDMLIEQGAFGGAEEFLSEVCASTRGQQPANTEQANEHLILKLLHGIASIHTKMRVSDAVDTARDALSNIADDQDLDGINMQILVLSLRVLCYQTSYKLLHEPAHAAKTASTESQQPKSQPELLLENAERLHAVLDRLVTNDRSWDAVNLQSLRAQYHGYPECTPAWRRRFSAMCESPDAGVVLAGFTMLGNSSQAVLVQVWRDLLAESSATPPYILFLVHTQEILSPENPLADCKMDEIDDPLKTSRAYQYLRLLATDQELLKSIQDQSENLTVYTQPDSQERIREEVAEHAKTHGDFWLQNEVLVRQAYTTRGLIEKDFSRGVSTSWQDTKDSWSCVRLLATSQLGHTQVSQETKTILDKIKTFCQSPLEGEDPPPLPPLWEVEREHYNSQYQYCENALEVLNCWQRNSADNNAQNAFPRPLSLLETSIRSKAYGIQAATRPKFTPGPLQDSLLSSNVSGRWPQSGPESSNDAPVAPMTAKKMPRAHPKTLLFLGHTGTGKSSTINALTGSTLLTSDHTDPCTSEIAVVSKTLGKHEIECIDTPGFGDRRIGCTRSSTPRLDRALATDLSVFFKLIGDNEDSGAAWKKVCFVYTHGIDPESRGRGIADKLRTQNVRFDDWRQTLNQAIQRGAHLCHLIEATGEDEAPSYIQEVRDMALKMLDSPGSIVLQCQIEMCRRHVPIDQTGAAAELITAIYQGDEELREAERQGKKNIAAKEQEVRGLVDQRDRKGETSVTPLASMARRFSMPSGPNPGATEPDKTAGNRSSAALRTPVMDYDTVRREAEKARIDAERLAEEAQKQAELELREQEAQITQLREELDELRRDQQAMKEKRAKFLREQKLIEESPHFLPRFMVFNRSNVTVHLRLYSEPFHLVWCYANNVIPGSFATLTCPFVGFYNIEVRLATGTDSEFTTAGQVLCTAGKITLGALTVYGGMFGGVFATALGAEVVAKGGAAALSDALVASAAFVGGTYGATDGNNRARRMFSTFRTNARKPNANIAIVAVGELQSGCYKLMQVMKKASDGGEPDGLVERSVMKLWRKKRITLRGGPDLVLDADRTGGSADRLKYRFTYESQPLTLEDREEFDDDAPSSPSHDSDLAYGSHPSHMAYGI</sequence>
<keyword evidence="6" id="KW-1185">Reference proteome</keyword>
<feature type="region of interest" description="Disordered" evidence="3">
    <location>
        <begin position="1140"/>
        <end position="1175"/>
    </location>
</feature>
<dbReference type="EMBL" id="JAUJLE010000315">
    <property type="protein sequence ID" value="KAK0961250.1"/>
    <property type="molecule type" value="Genomic_DNA"/>
</dbReference>
<dbReference type="InterPro" id="IPR027417">
    <property type="entry name" value="P-loop_NTPase"/>
</dbReference>
<dbReference type="AlphaFoldDB" id="A0AAN6HAW8"/>
<proteinExistence type="predicted"/>
<organism evidence="5 6">
    <name type="scientific">Friedmanniomyces endolithicus</name>
    <dbReference type="NCBI Taxonomy" id="329885"/>
    <lineage>
        <taxon>Eukaryota</taxon>
        <taxon>Fungi</taxon>
        <taxon>Dikarya</taxon>
        <taxon>Ascomycota</taxon>
        <taxon>Pezizomycotina</taxon>
        <taxon>Dothideomycetes</taxon>
        <taxon>Dothideomycetidae</taxon>
        <taxon>Mycosphaerellales</taxon>
        <taxon>Teratosphaeriaceae</taxon>
        <taxon>Friedmanniomyces</taxon>
    </lineage>
</organism>
<evidence type="ECO:0000256" key="1">
    <source>
        <dbReference type="ARBA" id="ARBA00022741"/>
    </source>
</evidence>
<accession>A0AAN6HAW8</accession>
<gene>
    <name evidence="5" type="ORF">LTR91_019979</name>
</gene>
<keyword evidence="2" id="KW-0175">Coiled coil</keyword>
<dbReference type="GO" id="GO:0005525">
    <property type="term" value="F:GTP binding"/>
    <property type="evidence" value="ECO:0007669"/>
    <property type="project" value="InterPro"/>
</dbReference>
<evidence type="ECO:0000256" key="2">
    <source>
        <dbReference type="SAM" id="Coils"/>
    </source>
</evidence>
<feature type="coiled-coil region" evidence="2">
    <location>
        <begin position="838"/>
        <end position="901"/>
    </location>
</feature>
<dbReference type="Proteomes" id="UP001175353">
    <property type="component" value="Unassembled WGS sequence"/>
</dbReference>